<dbReference type="InterPro" id="IPR014044">
    <property type="entry name" value="CAP_dom"/>
</dbReference>
<comment type="caution">
    <text evidence="4">The sequence shown here is derived from an EMBL/GenBank/DDBJ whole genome shotgun (WGS) entry which is preliminary data.</text>
</comment>
<reference evidence="4 5" key="1">
    <citation type="submission" date="2024-08" db="EMBL/GenBank/DDBJ databases">
        <authorList>
            <person name="Cucini C."/>
            <person name="Frati F."/>
        </authorList>
    </citation>
    <scope>NUCLEOTIDE SEQUENCE [LARGE SCALE GENOMIC DNA]</scope>
</reference>
<sequence>MGNRIVFIIATVLAGVCNILALSEIDFGMGMSIRAYDSICWFEKLKRFPQTDSKGYLQECYGKAENVKSQLKGDDMAKKYFGDWMIQLAMRRLPSEYGQRCNTYLQNPSVPFASSLRNVLNDGQNGAFPFQGFAYCLLNVLREKYGEQATTAVANEKTVSGKYWINVMLDRDNEFRARHSSPPLQLVTELNNQAQTWAETMASKCQMYHSQNSDPGRQWRGQGTGENLASGGGNLSKEDAAYIASNGWYEEIRDYPFPKGFTGGQDFYKVGHFTQTVWKSTQYVGYGFGYNPNCPSTKWYIAARYAAPGNMEGRYQENVLPPRF</sequence>
<keyword evidence="2" id="KW-0732">Signal</keyword>
<dbReference type="Proteomes" id="UP001642540">
    <property type="component" value="Unassembled WGS sequence"/>
</dbReference>
<protein>
    <recommendedName>
        <fullName evidence="3">SCP domain-containing protein</fullName>
    </recommendedName>
</protein>
<dbReference type="Gene3D" id="3.40.33.10">
    <property type="entry name" value="CAP"/>
    <property type="match status" value="1"/>
</dbReference>
<dbReference type="InterPro" id="IPR001283">
    <property type="entry name" value="CRISP-related"/>
</dbReference>
<evidence type="ECO:0000256" key="2">
    <source>
        <dbReference type="SAM" id="SignalP"/>
    </source>
</evidence>
<dbReference type="PANTHER" id="PTHR10334">
    <property type="entry name" value="CYSTEINE-RICH SECRETORY PROTEIN-RELATED"/>
    <property type="match status" value="1"/>
</dbReference>
<feature type="chain" id="PRO_5047121381" description="SCP domain-containing protein" evidence="2">
    <location>
        <begin position="22"/>
        <end position="324"/>
    </location>
</feature>
<feature type="region of interest" description="Disordered" evidence="1">
    <location>
        <begin position="212"/>
        <end position="231"/>
    </location>
</feature>
<proteinExistence type="predicted"/>
<evidence type="ECO:0000256" key="1">
    <source>
        <dbReference type="SAM" id="MobiDB-lite"/>
    </source>
</evidence>
<dbReference type="InterPro" id="IPR035940">
    <property type="entry name" value="CAP_sf"/>
</dbReference>
<dbReference type="EMBL" id="CAXLJM020000046">
    <property type="protein sequence ID" value="CAL8110968.1"/>
    <property type="molecule type" value="Genomic_DNA"/>
</dbReference>
<evidence type="ECO:0000313" key="5">
    <source>
        <dbReference type="Proteomes" id="UP001642540"/>
    </source>
</evidence>
<organism evidence="4 5">
    <name type="scientific">Orchesella dallaii</name>
    <dbReference type="NCBI Taxonomy" id="48710"/>
    <lineage>
        <taxon>Eukaryota</taxon>
        <taxon>Metazoa</taxon>
        <taxon>Ecdysozoa</taxon>
        <taxon>Arthropoda</taxon>
        <taxon>Hexapoda</taxon>
        <taxon>Collembola</taxon>
        <taxon>Entomobryomorpha</taxon>
        <taxon>Entomobryoidea</taxon>
        <taxon>Orchesellidae</taxon>
        <taxon>Orchesellinae</taxon>
        <taxon>Orchesella</taxon>
    </lineage>
</organism>
<evidence type="ECO:0000259" key="3">
    <source>
        <dbReference type="SMART" id="SM00198"/>
    </source>
</evidence>
<gene>
    <name evidence="4" type="ORF">ODALV1_LOCUS14603</name>
</gene>
<dbReference type="PRINTS" id="PR00837">
    <property type="entry name" value="V5TPXLIKE"/>
</dbReference>
<evidence type="ECO:0000313" key="4">
    <source>
        <dbReference type="EMBL" id="CAL8110968.1"/>
    </source>
</evidence>
<dbReference type="SUPFAM" id="SSF55797">
    <property type="entry name" value="PR-1-like"/>
    <property type="match status" value="1"/>
</dbReference>
<feature type="domain" description="SCP" evidence="3">
    <location>
        <begin position="165"/>
        <end position="313"/>
    </location>
</feature>
<accession>A0ABP1QTG8</accession>
<keyword evidence="5" id="KW-1185">Reference proteome</keyword>
<dbReference type="CDD" id="cd05382">
    <property type="entry name" value="CAP_GAPR1-like"/>
    <property type="match status" value="1"/>
</dbReference>
<name>A0ABP1QTG8_9HEXA</name>
<dbReference type="InterPro" id="IPR034113">
    <property type="entry name" value="SCP_GAPR1-like"/>
</dbReference>
<dbReference type="SMART" id="SM00198">
    <property type="entry name" value="SCP"/>
    <property type="match status" value="1"/>
</dbReference>
<dbReference type="Pfam" id="PF00188">
    <property type="entry name" value="CAP"/>
    <property type="match status" value="1"/>
</dbReference>
<feature type="signal peptide" evidence="2">
    <location>
        <begin position="1"/>
        <end position="21"/>
    </location>
</feature>